<keyword evidence="1" id="KW-1133">Transmembrane helix</keyword>
<protein>
    <submittedName>
        <fullName evidence="2">Uncharacterized protein</fullName>
    </submittedName>
</protein>
<dbReference type="InterPro" id="IPR016186">
    <property type="entry name" value="C-type_lectin-like/link_sf"/>
</dbReference>
<sequence length="271" mass="30118">MILLTSANISAANLSKHVQLFLIQRLKSTIHSLGRFSGPFWFGLHAPNASDLNTFTWDDCSVPVYLNNLSSEYPPSFDPCVHIELQRELFNGVFTDEWLKGQNCNHSLPMVCETEILAINYNVTISETYSLSTCLTVENIPTISSDLHPSTGQTALCTCPCDKTTTKPLSSKNLLKLILGTVLKFKAVWTMDVKNTSRARMRKECAKDNRPSSVSVGVIGMAIVCVPLGLLVISDLPKLYAESKKMRKNVRSAFRKKTQITDTNVTNSKKL</sequence>
<name>A0ABD3VQ63_SINWO</name>
<dbReference type="EMBL" id="JBJQND010000010">
    <property type="protein sequence ID" value="KAL3863291.1"/>
    <property type="molecule type" value="Genomic_DNA"/>
</dbReference>
<dbReference type="InterPro" id="IPR016187">
    <property type="entry name" value="CTDL_fold"/>
</dbReference>
<keyword evidence="1" id="KW-0812">Transmembrane</keyword>
<comment type="caution">
    <text evidence="2">The sequence shown here is derived from an EMBL/GenBank/DDBJ whole genome shotgun (WGS) entry which is preliminary data.</text>
</comment>
<evidence type="ECO:0000256" key="1">
    <source>
        <dbReference type="SAM" id="Phobius"/>
    </source>
</evidence>
<gene>
    <name evidence="2" type="ORF">ACJMK2_005056</name>
</gene>
<feature type="transmembrane region" description="Helical" evidence="1">
    <location>
        <begin position="214"/>
        <end position="236"/>
    </location>
</feature>
<keyword evidence="1" id="KW-0472">Membrane</keyword>
<keyword evidence="3" id="KW-1185">Reference proteome</keyword>
<evidence type="ECO:0000313" key="2">
    <source>
        <dbReference type="EMBL" id="KAL3863291.1"/>
    </source>
</evidence>
<evidence type="ECO:0000313" key="3">
    <source>
        <dbReference type="Proteomes" id="UP001634394"/>
    </source>
</evidence>
<dbReference type="SUPFAM" id="SSF56436">
    <property type="entry name" value="C-type lectin-like"/>
    <property type="match status" value="1"/>
</dbReference>
<accession>A0ABD3VQ63</accession>
<proteinExistence type="predicted"/>
<dbReference type="CDD" id="cd00037">
    <property type="entry name" value="CLECT"/>
    <property type="match status" value="1"/>
</dbReference>
<dbReference type="Proteomes" id="UP001634394">
    <property type="component" value="Unassembled WGS sequence"/>
</dbReference>
<reference evidence="2 3" key="1">
    <citation type="submission" date="2024-11" db="EMBL/GenBank/DDBJ databases">
        <title>Chromosome-level genome assembly of the freshwater bivalve Anodonta woodiana.</title>
        <authorList>
            <person name="Chen X."/>
        </authorList>
    </citation>
    <scope>NUCLEOTIDE SEQUENCE [LARGE SCALE GENOMIC DNA]</scope>
    <source>
        <strain evidence="2">MN2024</strain>
        <tissue evidence="2">Gills</tissue>
    </source>
</reference>
<dbReference type="Gene3D" id="3.10.100.10">
    <property type="entry name" value="Mannose-Binding Protein A, subunit A"/>
    <property type="match status" value="1"/>
</dbReference>
<dbReference type="AlphaFoldDB" id="A0ABD3VQ63"/>
<organism evidence="2 3">
    <name type="scientific">Sinanodonta woodiana</name>
    <name type="common">Chinese pond mussel</name>
    <name type="synonym">Anodonta woodiana</name>
    <dbReference type="NCBI Taxonomy" id="1069815"/>
    <lineage>
        <taxon>Eukaryota</taxon>
        <taxon>Metazoa</taxon>
        <taxon>Spiralia</taxon>
        <taxon>Lophotrochozoa</taxon>
        <taxon>Mollusca</taxon>
        <taxon>Bivalvia</taxon>
        <taxon>Autobranchia</taxon>
        <taxon>Heteroconchia</taxon>
        <taxon>Palaeoheterodonta</taxon>
        <taxon>Unionida</taxon>
        <taxon>Unionoidea</taxon>
        <taxon>Unionidae</taxon>
        <taxon>Unioninae</taxon>
        <taxon>Sinanodonta</taxon>
    </lineage>
</organism>